<feature type="binding site" evidence="11">
    <location>
        <position position="117"/>
    </location>
    <ligand>
        <name>5-methyltetrahydropteroyltri-L-glutamate</name>
        <dbReference type="ChEBI" id="CHEBI:58207"/>
    </ligand>
</feature>
<feature type="binding site" evidence="11">
    <location>
        <position position="499"/>
    </location>
    <ligand>
        <name>L-homocysteine</name>
        <dbReference type="ChEBI" id="CHEBI:58199"/>
    </ligand>
</feature>
<feature type="binding site" evidence="12">
    <location>
        <position position="122"/>
    </location>
    <ligand>
        <name>5-methyltetrahydropteroyltri-L-glutamate</name>
        <dbReference type="ChEBI" id="CHEBI:58207"/>
    </ligand>
</feature>
<keyword evidence="6 11" id="KW-0808">Transferase</keyword>
<feature type="binding site" evidence="11 12">
    <location>
        <position position="576"/>
    </location>
    <ligand>
        <name>5-methyltetrahydropteroyltri-L-glutamate</name>
        <dbReference type="ChEBI" id="CHEBI:58207"/>
    </ligand>
</feature>
<dbReference type="FunFam" id="3.20.20.210:FF:000003">
    <property type="entry name" value="5-methyltetrahydropteroyltriglutamate--homocysteine methyltransferase"/>
    <property type="match status" value="1"/>
</dbReference>
<feature type="binding site" evidence="11">
    <location>
        <begin position="16"/>
        <end position="19"/>
    </location>
    <ligand>
        <name>5-methyltetrahydropteroyltri-L-glutamate</name>
        <dbReference type="ChEBI" id="CHEBI:58207"/>
    </ligand>
</feature>
<evidence type="ECO:0000256" key="10">
    <source>
        <dbReference type="ARBA" id="ARBA00023167"/>
    </source>
</evidence>
<feature type="binding site" evidence="11 12">
    <location>
        <begin position="446"/>
        <end position="448"/>
    </location>
    <ligand>
        <name>L-methionine</name>
        <dbReference type="ChEBI" id="CHEBI:57844"/>
    </ligand>
</feature>
<comment type="similarity">
    <text evidence="3 11">Belongs to the vitamin-B12 independent methionine synthase family.</text>
</comment>
<dbReference type="HAMAP" id="MF_00172">
    <property type="entry name" value="Meth_synth"/>
    <property type="match status" value="1"/>
</dbReference>
<gene>
    <name evidence="11" type="primary">metE</name>
    <name evidence="17" type="ORF">AWT59_0007</name>
</gene>
<dbReference type="EMBL" id="LSLI01000001">
    <property type="protein sequence ID" value="KXS33792.1"/>
    <property type="molecule type" value="Genomic_DNA"/>
</dbReference>
<evidence type="ECO:0000256" key="1">
    <source>
        <dbReference type="ARBA" id="ARBA00002777"/>
    </source>
</evidence>
<sequence length="771" mass="86113">MTIAHNLGFPRIGAQRELKKAVEAYWKGELNEVGLRDIGKGLRAQNWRLQQQAGIQLIPVGDFAYYDQMLNMTTLLGAAPRRFGFTADKLGDGALSLAQYFTLARGDKSNFAMEMTKWFDTNYHYLVPEFHTDMEFKLGNEWLFEEVAEALAQGINAKPVLIGPLTYLYLGKEKDAGLNRLNLLPGLIPVYQQILARLKAQGVEWVQIDEPALVLDLPQEWVDAIAPAYAALAPVQSQAAPKILLATYFDSVEQHAELLKALPVSGLHIDLVRAPHQADSFLHNFPEDKILSAGIVDGRNIWRCNIAAALQKLNTLRETLGGRLWVAPSCSLLHVPVDLAQETRLDQTPESRTLKTWMAFATQKLAEVATLARGTTQGREAIAPQLSQANAALESRVYSPRVYDPAVRKRMAALTPQDAQRQSPFAERIATQQARFNLPAFPTTTIGSFPQTADIRARRADYKQGRISAAEYQAEMRAEIKRVVLKQEALGLDVLVHGEAERNDMVEYFGEQLEGFAFTEYGWVQSYGSRCVKPPIIYGDISRPRPMTVEWAQYAQSLTGKPMKGMLTGPITILQWSFVRNDIPRADTALQIALAIRDEVHDLEQAGIAIIQIDEAAMREGLPLKKSDWPFYLDWSVRAFRVCSSGVKDRTQIHTHMCYSEFNDILPAIAAMDADVITIETSRSDMELLEAFSEFSYPNDIGPGVYDIHSPRVPGTDEMLRLMRKALAVIPASRLWINPDCGLKTRGWPEVDEALHNMVAVARQLRGSAAV</sequence>
<dbReference type="CDD" id="cd03311">
    <property type="entry name" value="CIMS_C_terminal_like"/>
    <property type="match status" value="1"/>
</dbReference>
<evidence type="ECO:0000256" key="2">
    <source>
        <dbReference type="ARBA" id="ARBA00004681"/>
    </source>
</evidence>
<reference evidence="17 18" key="1">
    <citation type="submission" date="2016-02" db="EMBL/GenBank/DDBJ databases">
        <authorList>
            <person name="Wen L."/>
            <person name="He K."/>
            <person name="Yang H."/>
        </authorList>
    </citation>
    <scope>NUCLEOTIDE SEQUENCE [LARGE SCALE GENOMIC DNA]</scope>
    <source>
        <strain evidence="17">ShG14-8</strain>
    </source>
</reference>
<keyword evidence="10 11" id="KW-0486">Methionine biosynthesis</keyword>
<feature type="binding site" evidence="11">
    <location>
        <position position="620"/>
    </location>
    <ligand>
        <name>5-methyltetrahydropteroyltri-L-glutamate</name>
        <dbReference type="ChEBI" id="CHEBI:58207"/>
    </ligand>
</feature>
<evidence type="ECO:0000256" key="4">
    <source>
        <dbReference type="ARBA" id="ARBA00022603"/>
    </source>
</evidence>
<dbReference type="Pfam" id="PF08267">
    <property type="entry name" value="Meth_synt_1"/>
    <property type="match status" value="1"/>
</dbReference>
<reference evidence="17 18" key="2">
    <citation type="submission" date="2016-03" db="EMBL/GenBank/DDBJ databases">
        <title>New uncultured bacterium of the family Gallionellaceae from acid mine drainage: description and reconstruction of genome based on metagenomic analysis of microbial community.</title>
        <authorList>
            <person name="Kadnikov V."/>
            <person name="Ivasenko D."/>
            <person name="Beletsky A."/>
            <person name="Mardanov A."/>
            <person name="Danilova E."/>
            <person name="Pimenov N."/>
            <person name="Karnachuk O."/>
            <person name="Ravin N."/>
        </authorList>
    </citation>
    <scope>NUCLEOTIDE SEQUENCE [LARGE SCALE GENOMIC DNA]</scope>
    <source>
        <strain evidence="17">ShG14-8</strain>
    </source>
</reference>
<dbReference type="InterPro" id="IPR006276">
    <property type="entry name" value="Cobalamin-indep_Met_synthase"/>
</dbReference>
<feature type="binding site" evidence="12">
    <location>
        <position position="19"/>
    </location>
    <ligand>
        <name>5-methyltetrahydropteroyltri-L-glutamate</name>
        <dbReference type="ChEBI" id="CHEBI:58207"/>
    </ligand>
</feature>
<comment type="function">
    <text evidence="1 11">Catalyzes the transfer of a methyl group from 5-methyltetrahydrofolate to homocysteine resulting in methionine formation.</text>
</comment>
<dbReference type="FunFam" id="3.20.20.210:FF:000002">
    <property type="entry name" value="5-methyltetrahydropteroyltriglutamate--homocysteine methyltransferase"/>
    <property type="match status" value="1"/>
</dbReference>
<keyword evidence="9 11" id="KW-0862">Zinc</keyword>
<dbReference type="GO" id="GO:0032259">
    <property type="term" value="P:methylation"/>
    <property type="evidence" value="ECO:0007669"/>
    <property type="project" value="UniProtKB-KW"/>
</dbReference>
<dbReference type="NCBIfam" id="NF003556">
    <property type="entry name" value="PRK05222.1"/>
    <property type="match status" value="1"/>
</dbReference>
<feature type="binding site" evidence="11">
    <location>
        <position position="680"/>
    </location>
    <ligand>
        <name>Zn(2+)</name>
        <dbReference type="ChEBI" id="CHEBI:29105"/>
        <note>catalytic</note>
    </ligand>
</feature>
<evidence type="ECO:0000313" key="17">
    <source>
        <dbReference type="EMBL" id="KXS33792.1"/>
    </source>
</evidence>
<feature type="binding site" evidence="11">
    <location>
        <position position="741"/>
    </location>
    <ligand>
        <name>Zn(2+)</name>
        <dbReference type="ChEBI" id="CHEBI:29105"/>
        <note>catalytic</note>
    </ligand>
</feature>
<dbReference type="UniPathway" id="UPA00051">
    <property type="reaction ID" value="UER00082"/>
</dbReference>
<dbReference type="EC" id="2.1.1.14" evidence="11"/>
<evidence type="ECO:0000313" key="18">
    <source>
        <dbReference type="Proteomes" id="UP000070578"/>
    </source>
</evidence>
<feature type="binding site" evidence="11 12">
    <location>
        <position position="614"/>
    </location>
    <ligand>
        <name>L-homocysteine</name>
        <dbReference type="ChEBI" id="CHEBI:58199"/>
    </ligand>
</feature>
<comment type="pathway">
    <text evidence="2 11">Amino-acid biosynthesis; L-methionine biosynthesis via de novo pathway; L-methionine from L-homocysteine (MetE route): step 1/1.</text>
</comment>
<dbReference type="Proteomes" id="UP000070578">
    <property type="component" value="Unassembled WGS sequence"/>
</dbReference>
<feature type="domain" description="Cobalamin-independent methionine synthase MetE C-terminal/archaeal" evidence="15">
    <location>
        <begin position="441"/>
        <end position="763"/>
    </location>
</feature>
<feature type="binding site" evidence="13">
    <location>
        <position position="680"/>
    </location>
    <ligand>
        <name>Zn(2+)</name>
        <dbReference type="ChEBI" id="CHEBI:29105"/>
        <label>1</label>
        <note>catalytic</note>
    </ligand>
</feature>
<feature type="binding site" evidence="13">
    <location>
        <position position="656"/>
    </location>
    <ligand>
        <name>Zn(2+)</name>
        <dbReference type="ChEBI" id="CHEBI:29105"/>
        <label>1</label>
        <note>catalytic</note>
    </ligand>
</feature>
<dbReference type="GO" id="GO:0003871">
    <property type="term" value="F:5-methyltetrahydropteroyltriglutamate-homocysteine S-methyltransferase activity"/>
    <property type="evidence" value="ECO:0007669"/>
    <property type="project" value="UniProtKB-UniRule"/>
</dbReference>
<feature type="active site" description="Proton donor" evidence="11 14">
    <location>
        <position position="709"/>
    </location>
</feature>
<dbReference type="CDD" id="cd03312">
    <property type="entry name" value="CIMS_N_terminal_like"/>
    <property type="match status" value="1"/>
</dbReference>
<proteinExistence type="inferred from homology"/>
<feature type="binding site" evidence="11 12">
    <location>
        <position position="499"/>
    </location>
    <ligand>
        <name>L-methionine</name>
        <dbReference type="ChEBI" id="CHEBI:57844"/>
    </ligand>
</feature>
<dbReference type="NCBIfam" id="TIGR01371">
    <property type="entry name" value="met_syn_B12ind"/>
    <property type="match status" value="1"/>
</dbReference>
<evidence type="ECO:0000256" key="11">
    <source>
        <dbReference type="HAMAP-Rule" id="MF_00172"/>
    </source>
</evidence>
<evidence type="ECO:0000256" key="13">
    <source>
        <dbReference type="PIRSR" id="PIRSR000382-2"/>
    </source>
</evidence>
<evidence type="ECO:0000256" key="3">
    <source>
        <dbReference type="ARBA" id="ARBA00009553"/>
    </source>
</evidence>
<dbReference type="InterPro" id="IPR013215">
    <property type="entry name" value="Cbl-indep_Met_Synth_N"/>
</dbReference>
<comment type="caution">
    <text evidence="17">The sequence shown here is derived from an EMBL/GenBank/DDBJ whole genome shotgun (WGS) entry which is preliminary data.</text>
</comment>
<feature type="binding site" evidence="11 12">
    <location>
        <begin position="530"/>
        <end position="531"/>
    </location>
    <ligand>
        <name>5-methyltetrahydropteroyltri-L-glutamate</name>
        <dbReference type="ChEBI" id="CHEBI:58207"/>
    </ligand>
</feature>
<feature type="binding site" evidence="11">
    <location>
        <position position="658"/>
    </location>
    <ligand>
        <name>Zn(2+)</name>
        <dbReference type="ChEBI" id="CHEBI:29105"/>
        <note>catalytic</note>
    </ligand>
</feature>
<evidence type="ECO:0000256" key="5">
    <source>
        <dbReference type="ARBA" id="ARBA00022605"/>
    </source>
</evidence>
<evidence type="ECO:0000256" key="14">
    <source>
        <dbReference type="PIRSR" id="PIRSR000382-3"/>
    </source>
</evidence>
<accession>A0A139BXY9</accession>
<evidence type="ECO:0000256" key="8">
    <source>
        <dbReference type="ARBA" id="ARBA00022737"/>
    </source>
</evidence>
<dbReference type="Pfam" id="PF01717">
    <property type="entry name" value="Meth_synt_2"/>
    <property type="match status" value="1"/>
</dbReference>
<dbReference type="PIRSF" id="PIRSF000382">
    <property type="entry name" value="MeTrfase_B12_ind"/>
    <property type="match status" value="1"/>
</dbReference>
<feature type="binding site" evidence="13">
    <location>
        <position position="741"/>
    </location>
    <ligand>
        <name>Zn(2+)</name>
        <dbReference type="ChEBI" id="CHEBI:29105"/>
        <label>1</label>
        <note>catalytic</note>
    </ligand>
</feature>
<dbReference type="GO" id="GO:0071265">
    <property type="term" value="P:L-methionine biosynthetic process"/>
    <property type="evidence" value="ECO:0007669"/>
    <property type="project" value="UniProtKB-ARBA"/>
</dbReference>
<evidence type="ECO:0000256" key="7">
    <source>
        <dbReference type="ARBA" id="ARBA00022723"/>
    </source>
</evidence>
<evidence type="ECO:0000259" key="16">
    <source>
        <dbReference type="Pfam" id="PF08267"/>
    </source>
</evidence>
<evidence type="ECO:0000256" key="9">
    <source>
        <dbReference type="ARBA" id="ARBA00022833"/>
    </source>
</evidence>
<feature type="binding site" evidence="11 12">
    <location>
        <begin position="446"/>
        <end position="448"/>
    </location>
    <ligand>
        <name>L-homocysteine</name>
        <dbReference type="ChEBI" id="CHEBI:58199"/>
    </ligand>
</feature>
<dbReference type="AlphaFoldDB" id="A0A139BXY9"/>
<keyword evidence="5 11" id="KW-0028">Amino-acid biosynthesis</keyword>
<comment type="cofactor">
    <cofactor evidence="13">
        <name>Zn(2+)</name>
        <dbReference type="ChEBI" id="CHEBI:29105"/>
    </cofactor>
    <text evidence="13">Binds 2 Zn(2+) ions per subunit.</text>
</comment>
<dbReference type="GO" id="GO:0008270">
    <property type="term" value="F:zinc ion binding"/>
    <property type="evidence" value="ECO:0007669"/>
    <property type="project" value="InterPro"/>
</dbReference>
<name>A0A139BXY9_9PROT</name>
<dbReference type="PATRIC" id="fig|1796491.3.peg.7"/>
<feature type="domain" description="Cobalamin-independent methionine synthase MetE N-terminal" evidence="16">
    <location>
        <begin position="4"/>
        <end position="319"/>
    </location>
</feature>
<dbReference type="PANTHER" id="PTHR30519">
    <property type="entry name" value="5-METHYLTETRAHYDROPTEROYLTRIGLUTAMATE--HOMOCYSTEINE METHYLTRANSFERASE"/>
    <property type="match status" value="1"/>
</dbReference>
<dbReference type="SUPFAM" id="SSF51726">
    <property type="entry name" value="UROD/MetE-like"/>
    <property type="match status" value="2"/>
</dbReference>
<evidence type="ECO:0000256" key="6">
    <source>
        <dbReference type="ARBA" id="ARBA00022679"/>
    </source>
</evidence>
<dbReference type="Gene3D" id="3.20.20.210">
    <property type="match status" value="2"/>
</dbReference>
<protein>
    <recommendedName>
        <fullName evidence="11">5-methyltetrahydropteroyltriglutamate--homocysteine methyltransferase</fullName>
        <ecNumber evidence="11">2.1.1.14</ecNumber>
    </recommendedName>
    <alternativeName>
        <fullName evidence="11">Cobalamin-independent methionine synthase</fullName>
    </alternativeName>
    <alternativeName>
        <fullName evidence="11">Methionine synthase, vitamin-B12 independent isozyme</fullName>
    </alternativeName>
</protein>
<keyword evidence="4 11" id="KW-0489">Methyltransferase</keyword>
<keyword evidence="7 11" id="KW-0479">Metal-binding</keyword>
<keyword evidence="8 11" id="KW-0677">Repeat</keyword>
<dbReference type="InterPro" id="IPR002629">
    <property type="entry name" value="Met_Synth_C/arc"/>
</dbReference>
<evidence type="ECO:0000256" key="12">
    <source>
        <dbReference type="PIRSR" id="PIRSR000382-1"/>
    </source>
</evidence>
<organism evidence="17 18">
    <name type="scientific">Candidatus Gallionella acididurans</name>
    <dbReference type="NCBI Taxonomy" id="1796491"/>
    <lineage>
        <taxon>Bacteria</taxon>
        <taxon>Pseudomonadati</taxon>
        <taxon>Pseudomonadota</taxon>
        <taxon>Betaproteobacteria</taxon>
        <taxon>Nitrosomonadales</taxon>
        <taxon>Gallionellaceae</taxon>
        <taxon>Gallionella</taxon>
    </lineage>
</organism>
<feature type="binding site" evidence="11">
    <location>
        <position position="656"/>
    </location>
    <ligand>
        <name>Zn(2+)</name>
        <dbReference type="ChEBI" id="CHEBI:29105"/>
        <note>catalytic</note>
    </ligand>
</feature>
<comment type="cofactor">
    <cofactor evidence="11">
        <name>Zn(2+)</name>
        <dbReference type="ChEBI" id="CHEBI:29105"/>
    </cofactor>
    <text evidence="11">Binds 1 zinc ion per subunit.</text>
</comment>
<evidence type="ECO:0000259" key="15">
    <source>
        <dbReference type="Pfam" id="PF01717"/>
    </source>
</evidence>
<dbReference type="InterPro" id="IPR038071">
    <property type="entry name" value="UROD/MetE-like_sf"/>
</dbReference>
<comment type="catalytic activity">
    <reaction evidence="11">
        <text>5-methyltetrahydropteroyltri-L-glutamate + L-homocysteine = tetrahydropteroyltri-L-glutamate + L-methionine</text>
        <dbReference type="Rhea" id="RHEA:21196"/>
        <dbReference type="ChEBI" id="CHEBI:57844"/>
        <dbReference type="ChEBI" id="CHEBI:58140"/>
        <dbReference type="ChEBI" id="CHEBI:58199"/>
        <dbReference type="ChEBI" id="CHEBI:58207"/>
        <dbReference type="EC" id="2.1.1.14"/>
    </reaction>
</comment>
<feature type="binding site" evidence="13">
    <location>
        <position position="658"/>
    </location>
    <ligand>
        <name>Zn(2+)</name>
        <dbReference type="ChEBI" id="CHEBI:29105"/>
        <label>2</label>
    </ligand>
</feature>
<feature type="binding site" evidence="11 12">
    <location>
        <position position="614"/>
    </location>
    <ligand>
        <name>L-methionine</name>
        <dbReference type="ChEBI" id="CHEBI:57844"/>
    </ligand>
</feature>